<dbReference type="InterPro" id="IPR050763">
    <property type="entry name" value="ABC_transporter_ATP-binding"/>
</dbReference>
<dbReference type="Gene3D" id="3.40.50.300">
    <property type="entry name" value="P-loop containing nucleotide triphosphate hydrolases"/>
    <property type="match status" value="1"/>
</dbReference>
<dbReference type="PROSITE" id="PS50893">
    <property type="entry name" value="ABC_TRANSPORTER_2"/>
    <property type="match status" value="1"/>
</dbReference>
<reference evidence="5 6" key="1">
    <citation type="submission" date="2020-07" db="EMBL/GenBank/DDBJ databases">
        <title>Facklamia lactis sp. nov., isolated from raw milk.</title>
        <authorList>
            <person name="Doll E.V."/>
            <person name="Huptas C."/>
            <person name="Staib L."/>
            <person name="Wenning M."/>
            <person name="Scherer S."/>
        </authorList>
    </citation>
    <scope>NUCLEOTIDE SEQUENCE [LARGE SCALE GENOMIC DNA]</scope>
    <source>
        <strain evidence="5 6">DSM 111018</strain>
    </source>
</reference>
<protein>
    <submittedName>
        <fullName evidence="5">ATP-binding cassette domain-containing protein</fullName>
    </submittedName>
</protein>
<gene>
    <name evidence="5" type="ORF">HZY91_02480</name>
</gene>
<dbReference type="SUPFAM" id="SSF52540">
    <property type="entry name" value="P-loop containing nucleoside triphosphate hydrolases"/>
    <property type="match status" value="1"/>
</dbReference>
<dbReference type="SMART" id="SM00382">
    <property type="entry name" value="AAA"/>
    <property type="match status" value="1"/>
</dbReference>
<dbReference type="InterPro" id="IPR003593">
    <property type="entry name" value="AAA+_ATPase"/>
</dbReference>
<dbReference type="InterPro" id="IPR027417">
    <property type="entry name" value="P-loop_NTPase"/>
</dbReference>
<dbReference type="PANTHER" id="PTHR42711:SF1">
    <property type="entry name" value="ABC-TRANSPORT PROTEIN, ATP-BINDING COMPONENT"/>
    <property type="match status" value="1"/>
</dbReference>
<dbReference type="Proteomes" id="UP000721415">
    <property type="component" value="Unassembled WGS sequence"/>
</dbReference>
<evidence type="ECO:0000256" key="1">
    <source>
        <dbReference type="ARBA" id="ARBA00022448"/>
    </source>
</evidence>
<evidence type="ECO:0000256" key="3">
    <source>
        <dbReference type="ARBA" id="ARBA00022840"/>
    </source>
</evidence>
<keyword evidence="6" id="KW-1185">Reference proteome</keyword>
<name>A0ABS0LQW6_9LACT</name>
<keyword evidence="2" id="KW-0547">Nucleotide-binding</keyword>
<feature type="domain" description="ABC transporter" evidence="4">
    <location>
        <begin position="17"/>
        <end position="253"/>
    </location>
</feature>
<keyword evidence="3 5" id="KW-0067">ATP-binding</keyword>
<proteinExistence type="predicted"/>
<evidence type="ECO:0000256" key="2">
    <source>
        <dbReference type="ARBA" id="ARBA00022741"/>
    </source>
</evidence>
<accession>A0ABS0LQW6</accession>
<organism evidence="5 6">
    <name type="scientific">Facklamia lactis</name>
    <dbReference type="NCBI Taxonomy" id="2749967"/>
    <lineage>
        <taxon>Bacteria</taxon>
        <taxon>Bacillati</taxon>
        <taxon>Bacillota</taxon>
        <taxon>Bacilli</taxon>
        <taxon>Lactobacillales</taxon>
        <taxon>Aerococcaceae</taxon>
        <taxon>Facklamia</taxon>
    </lineage>
</organism>
<dbReference type="EMBL" id="JACBXQ010000001">
    <property type="protein sequence ID" value="MBG9985756.1"/>
    <property type="molecule type" value="Genomic_DNA"/>
</dbReference>
<evidence type="ECO:0000313" key="5">
    <source>
        <dbReference type="EMBL" id="MBG9985756.1"/>
    </source>
</evidence>
<dbReference type="PANTHER" id="PTHR42711">
    <property type="entry name" value="ABC TRANSPORTER ATP-BINDING PROTEIN"/>
    <property type="match status" value="1"/>
</dbReference>
<evidence type="ECO:0000313" key="6">
    <source>
        <dbReference type="Proteomes" id="UP000721415"/>
    </source>
</evidence>
<dbReference type="InterPro" id="IPR003439">
    <property type="entry name" value="ABC_transporter-like_ATP-bd"/>
</dbReference>
<dbReference type="GO" id="GO:0005524">
    <property type="term" value="F:ATP binding"/>
    <property type="evidence" value="ECO:0007669"/>
    <property type="project" value="UniProtKB-KW"/>
</dbReference>
<sequence length="336" mass="38825">MIFLNKVVKAYVDTEEQANKPIWKRMFLPKSKKNVIKELSFAVNQGEIVGYIGENGAGKSTTIKMILGIIPSDSGDISVFRKNPFTNRKENAQRIGVLFGQKSHLWWDLPLIDSFKFLQKIYSKNTKEDDEWIEWLMKELEVVDYANEPVRELSLGQRMRGEFICAMLHSPELVILDEPTIGLDVKTKQKIMEIILKVNQSKGTTFLITSHDFLEIEKVSHKIILLNDGKNAYQGSVCNYKEEYIYLRKVVLHDTVDADISIEGLKLFTQNVSSLEYYFDVREIAEEDVLRQIKKSRQDLQIEVSVLTFSEIMIIKGKEMKNESYNDLRLLSIQGE</sequence>
<evidence type="ECO:0000259" key="4">
    <source>
        <dbReference type="PROSITE" id="PS50893"/>
    </source>
</evidence>
<dbReference type="Pfam" id="PF00005">
    <property type="entry name" value="ABC_tran"/>
    <property type="match status" value="1"/>
</dbReference>
<dbReference type="RefSeq" id="WP_197114352.1">
    <property type="nucleotide sequence ID" value="NZ_JACBXQ010000001.1"/>
</dbReference>
<keyword evidence="1" id="KW-0813">Transport</keyword>
<comment type="caution">
    <text evidence="5">The sequence shown here is derived from an EMBL/GenBank/DDBJ whole genome shotgun (WGS) entry which is preliminary data.</text>
</comment>